<evidence type="ECO:0000313" key="2">
    <source>
        <dbReference type="EMBL" id="OVE83184.1"/>
    </source>
</evidence>
<feature type="compositionally biased region" description="Acidic residues" evidence="1">
    <location>
        <begin position="286"/>
        <end position="297"/>
    </location>
</feature>
<name>A0A202E4Q3_9EURY</name>
<sequence length="323" mass="35854">MSGNIPANMKLTRRQLFLVSGGSVLGLANSANVSADEDYESVIEDILEGAGASVREELDDDPAFFEGLANELTDYEDIDVEQFEEGVGATNEQLRQTRKVVDVVNNDLNLGIPSNFVDSLEDVDEQVGKVDKYLPVVAACQNCLNDAKNYQEVTKNGTEDEIEEAQIELFISILLLACEVCLLQSSTAYNLSFAGTRYAANHGLFRVQRHVGNKTYALLLSEVHWGIRGTLANIQTKIIDRSTTIARNVHSDLGWEAIHLGSLRDLRLSDLEDYDFLEEYVHSDSTEDSDDADETNTENDNNGLVDSISDRFDDEDDDGWLGW</sequence>
<keyword evidence="3" id="KW-1185">Reference proteome</keyword>
<protein>
    <submittedName>
        <fullName evidence="2">Uncharacterized protein</fullName>
    </submittedName>
</protein>
<comment type="caution">
    <text evidence="2">The sequence shown here is derived from an EMBL/GenBank/DDBJ whole genome shotgun (WGS) entry which is preliminary data.</text>
</comment>
<dbReference type="AlphaFoldDB" id="A0A202E4Q3"/>
<gene>
    <name evidence="2" type="ORF">B2G88_17400</name>
</gene>
<feature type="region of interest" description="Disordered" evidence="1">
    <location>
        <begin position="283"/>
        <end position="323"/>
    </location>
</feature>
<dbReference type="Proteomes" id="UP000196084">
    <property type="component" value="Unassembled WGS sequence"/>
</dbReference>
<dbReference type="OrthoDB" id="275823at2157"/>
<dbReference type="RefSeq" id="WP_087715513.1">
    <property type="nucleotide sequence ID" value="NZ_MWPH01000004.1"/>
</dbReference>
<evidence type="ECO:0000313" key="3">
    <source>
        <dbReference type="Proteomes" id="UP000196084"/>
    </source>
</evidence>
<proteinExistence type="predicted"/>
<evidence type="ECO:0000256" key="1">
    <source>
        <dbReference type="SAM" id="MobiDB-lite"/>
    </source>
</evidence>
<organism evidence="2 3">
    <name type="scientific">Natronolimnobius baerhuensis</name>
    <dbReference type="NCBI Taxonomy" id="253108"/>
    <lineage>
        <taxon>Archaea</taxon>
        <taxon>Methanobacteriati</taxon>
        <taxon>Methanobacteriota</taxon>
        <taxon>Stenosarchaea group</taxon>
        <taxon>Halobacteria</taxon>
        <taxon>Halobacteriales</taxon>
        <taxon>Natrialbaceae</taxon>
        <taxon>Natronolimnobius</taxon>
    </lineage>
</organism>
<accession>A0A202E4Q3</accession>
<feature type="compositionally biased region" description="Acidic residues" evidence="1">
    <location>
        <begin position="312"/>
        <end position="323"/>
    </location>
</feature>
<reference evidence="2 3" key="1">
    <citation type="submission" date="2017-02" db="EMBL/GenBank/DDBJ databases">
        <title>Natronthermophilus aegyptiacus gen. nov.,sp. nov., an aerobic, extremely halophilic alkalithermophilic archaeon isolated from the athalassohaline Wadi An Natrun, Egypt.</title>
        <authorList>
            <person name="Zhao B."/>
        </authorList>
    </citation>
    <scope>NUCLEOTIDE SEQUENCE [LARGE SCALE GENOMIC DNA]</scope>
    <source>
        <strain evidence="2 3">CGMCC 1.3597</strain>
    </source>
</reference>
<dbReference type="EMBL" id="MWPH01000004">
    <property type="protein sequence ID" value="OVE83184.1"/>
    <property type="molecule type" value="Genomic_DNA"/>
</dbReference>